<evidence type="ECO:0000256" key="2">
    <source>
        <dbReference type="ARBA" id="ARBA00022679"/>
    </source>
</evidence>
<evidence type="ECO:0000313" key="3">
    <source>
        <dbReference type="EMBL" id="OGH81250.1"/>
    </source>
</evidence>
<dbReference type="GO" id="GO:0016758">
    <property type="term" value="F:hexosyltransferase activity"/>
    <property type="evidence" value="ECO:0007669"/>
    <property type="project" value="TreeGrafter"/>
</dbReference>
<reference evidence="3 4" key="1">
    <citation type="journal article" date="2016" name="Nat. Commun.">
        <title>Thousands of microbial genomes shed light on interconnected biogeochemical processes in an aquifer system.</title>
        <authorList>
            <person name="Anantharaman K."/>
            <person name="Brown C.T."/>
            <person name="Hug L.A."/>
            <person name="Sharon I."/>
            <person name="Castelle C.J."/>
            <person name="Probst A.J."/>
            <person name="Thomas B.C."/>
            <person name="Singh A."/>
            <person name="Wilkins M.J."/>
            <person name="Karaoz U."/>
            <person name="Brodie E.L."/>
            <person name="Williams K.H."/>
            <person name="Hubbard S.S."/>
            <person name="Banfield J.F."/>
        </authorList>
    </citation>
    <scope>NUCLEOTIDE SEQUENCE [LARGE SCALE GENOMIC DNA]</scope>
</reference>
<gene>
    <name evidence="3" type="ORF">A3I29_02510</name>
</gene>
<dbReference type="NCBIfam" id="TIGR00696">
    <property type="entry name" value="wecG_tagA_cpsF"/>
    <property type="match status" value="1"/>
</dbReference>
<evidence type="ECO:0000313" key="4">
    <source>
        <dbReference type="Proteomes" id="UP000178726"/>
    </source>
</evidence>
<keyword evidence="1" id="KW-0328">Glycosyltransferase</keyword>
<dbReference type="EMBL" id="MFQK01000007">
    <property type="protein sequence ID" value="OGH81250.1"/>
    <property type="molecule type" value="Genomic_DNA"/>
</dbReference>
<dbReference type="PANTHER" id="PTHR34136:SF1">
    <property type="entry name" value="UDP-N-ACETYL-D-MANNOSAMINURONIC ACID TRANSFERASE"/>
    <property type="match status" value="1"/>
</dbReference>
<dbReference type="STRING" id="1798689.A3I29_02510"/>
<comment type="caution">
    <text evidence="3">The sequence shown here is derived from an EMBL/GenBank/DDBJ whole genome shotgun (WGS) entry which is preliminary data.</text>
</comment>
<dbReference type="AlphaFoldDB" id="A0A1F6NBV2"/>
<evidence type="ECO:0000256" key="1">
    <source>
        <dbReference type="ARBA" id="ARBA00022676"/>
    </source>
</evidence>
<name>A0A1F6NBV2_9BACT</name>
<proteinExistence type="predicted"/>
<dbReference type="InterPro" id="IPR004629">
    <property type="entry name" value="WecG_TagA_CpsF"/>
</dbReference>
<dbReference type="Pfam" id="PF03808">
    <property type="entry name" value="Glyco_tran_WecG"/>
    <property type="match status" value="1"/>
</dbReference>
<keyword evidence="2" id="KW-0808">Transferase</keyword>
<organism evidence="3 4">
    <name type="scientific">Candidatus Magasanikbacteria bacterium RIFCSPLOWO2_02_FULL_44_11</name>
    <dbReference type="NCBI Taxonomy" id="1798689"/>
    <lineage>
        <taxon>Bacteria</taxon>
        <taxon>Candidatus Magasanikiibacteriota</taxon>
    </lineage>
</organism>
<sequence length="249" mass="27797">MSFSLLGVRIEKISSADAIRIIKEALVEKKQFKLYTPNPEMLVKAQGDVYFRNILNAADLNICDGRGIQFFASEKIERISGVDLMLSICALAESENRSIYLLGSGDDNVVAQTKKNLLRSFPKLSVAGFDKGPIMKENDVGELMIDSEANEMVLKKIATSEPAILFVAFGMGKQEKWIDKYITKLPSVGVAMGVGGAFDFISEKIPRAPLLLRKLGLEWLYRLIRQPTRIGRIFNAIIRFSYLALRSTI</sequence>
<accession>A0A1F6NBV2</accession>
<protein>
    <recommendedName>
        <fullName evidence="5">Glycosyltransferase</fullName>
    </recommendedName>
</protein>
<dbReference type="Proteomes" id="UP000178726">
    <property type="component" value="Unassembled WGS sequence"/>
</dbReference>
<dbReference type="PANTHER" id="PTHR34136">
    <property type="match status" value="1"/>
</dbReference>
<evidence type="ECO:0008006" key="5">
    <source>
        <dbReference type="Google" id="ProtNLM"/>
    </source>
</evidence>
<dbReference type="CDD" id="cd06533">
    <property type="entry name" value="Glyco_transf_WecG_TagA"/>
    <property type="match status" value="1"/>
</dbReference>